<feature type="compositionally biased region" description="Polar residues" evidence="1">
    <location>
        <begin position="312"/>
        <end position="330"/>
    </location>
</feature>
<organism evidence="2 3">
    <name type="scientific">Rhodotorula paludigena</name>
    <dbReference type="NCBI Taxonomy" id="86838"/>
    <lineage>
        <taxon>Eukaryota</taxon>
        <taxon>Fungi</taxon>
        <taxon>Dikarya</taxon>
        <taxon>Basidiomycota</taxon>
        <taxon>Pucciniomycotina</taxon>
        <taxon>Microbotryomycetes</taxon>
        <taxon>Sporidiobolales</taxon>
        <taxon>Sporidiobolaceae</taxon>
        <taxon>Rhodotorula</taxon>
    </lineage>
</organism>
<dbReference type="InterPro" id="IPR029058">
    <property type="entry name" value="AB_hydrolase_fold"/>
</dbReference>
<name>A0AAV5GEI4_9BASI</name>
<sequence>MPFLSLPGAVRMHYDVLGSPGGSQTNVDPTKPILVVLCPFVSVQASELPQLSPGSPLHDTYQIVAFSPRSHGRTTSDSKAQHDPFVSAADLAFAFEALQLPPSPLFAPGSICGRIAVAFTILFPHLVTSLALIGMAGRGAKASREAFRTLDGSMFNPEEPEDMHETLAELCRSLYNEYISVDESDKFLNLLLRRYNPRNVVHNYELCRMSYLSFNVPEDAVASITQPVLLLHGDCDRYNSVQDFAEWQQLFTGAQEVDAHIIPDAPHLCWMTNPAEITSRLSSFLCRHAPPSTPSYHAPDFPAALRRVAQLTSNAKAAQRNPRSAESFSCLSDEDKDEAAGDLSRMREYAAAWQSRPLLEGADSVEPWEEQAMGRVPRPKWRFSRRYDTLDESPRSSTARFSVASEVFVQIASVEQSEKVVDVLDARPMSTVEVQVLPSIAAMQESDWSDDEDSIGHSDRKDSGFVDAVESQPSDIKPSYESITEPLLRISLA</sequence>
<gene>
    <name evidence="2" type="ORF">Rhopal_001006-T1</name>
</gene>
<feature type="compositionally biased region" description="Basic and acidic residues" evidence="1">
    <location>
        <begin position="454"/>
        <end position="464"/>
    </location>
</feature>
<dbReference type="Gene3D" id="3.40.50.1820">
    <property type="entry name" value="alpha/beta hydrolase"/>
    <property type="match status" value="1"/>
</dbReference>
<evidence type="ECO:0000313" key="2">
    <source>
        <dbReference type="EMBL" id="GJN88050.1"/>
    </source>
</evidence>
<evidence type="ECO:0000313" key="3">
    <source>
        <dbReference type="Proteomes" id="UP001342314"/>
    </source>
</evidence>
<reference evidence="2 3" key="1">
    <citation type="submission" date="2021-12" db="EMBL/GenBank/DDBJ databases">
        <title>High titer production of polyol ester of fatty acids by Rhodotorula paludigena BS15 towards product separation-free biomass refinery.</title>
        <authorList>
            <person name="Mano J."/>
            <person name="Ono H."/>
            <person name="Tanaka T."/>
            <person name="Naito K."/>
            <person name="Sushida H."/>
            <person name="Ike M."/>
            <person name="Tokuyasu K."/>
            <person name="Kitaoka M."/>
        </authorList>
    </citation>
    <scope>NUCLEOTIDE SEQUENCE [LARGE SCALE GENOMIC DNA]</scope>
    <source>
        <strain evidence="2 3">BS15</strain>
    </source>
</reference>
<dbReference type="GO" id="GO:0016020">
    <property type="term" value="C:membrane"/>
    <property type="evidence" value="ECO:0007669"/>
    <property type="project" value="TreeGrafter"/>
</dbReference>
<feature type="region of interest" description="Disordered" evidence="1">
    <location>
        <begin position="312"/>
        <end position="333"/>
    </location>
</feature>
<dbReference type="AlphaFoldDB" id="A0AAV5GEI4"/>
<evidence type="ECO:0000256" key="1">
    <source>
        <dbReference type="SAM" id="MobiDB-lite"/>
    </source>
</evidence>
<dbReference type="Proteomes" id="UP001342314">
    <property type="component" value="Unassembled WGS sequence"/>
</dbReference>
<dbReference type="SUPFAM" id="SSF53474">
    <property type="entry name" value="alpha/beta-Hydrolases"/>
    <property type="match status" value="1"/>
</dbReference>
<accession>A0AAV5GEI4</accession>
<protein>
    <submittedName>
        <fullName evidence="2">Uncharacterized protein</fullName>
    </submittedName>
</protein>
<dbReference type="EMBL" id="BQKY01000002">
    <property type="protein sequence ID" value="GJN88050.1"/>
    <property type="molecule type" value="Genomic_DNA"/>
</dbReference>
<dbReference type="PANTHER" id="PTHR43798">
    <property type="entry name" value="MONOACYLGLYCEROL LIPASE"/>
    <property type="match status" value="1"/>
</dbReference>
<dbReference type="PANTHER" id="PTHR43798:SF33">
    <property type="entry name" value="HYDROLASE, PUTATIVE (AFU_ORTHOLOGUE AFUA_2G14860)-RELATED"/>
    <property type="match status" value="1"/>
</dbReference>
<dbReference type="InterPro" id="IPR050266">
    <property type="entry name" value="AB_hydrolase_sf"/>
</dbReference>
<proteinExistence type="predicted"/>
<feature type="region of interest" description="Disordered" evidence="1">
    <location>
        <begin position="443"/>
        <end position="480"/>
    </location>
</feature>
<comment type="caution">
    <text evidence="2">The sequence shown here is derived from an EMBL/GenBank/DDBJ whole genome shotgun (WGS) entry which is preliminary data.</text>
</comment>
<keyword evidence="3" id="KW-1185">Reference proteome</keyword>